<dbReference type="NCBIfam" id="NF038404">
    <property type="entry name" value="perm_prefix_2"/>
    <property type="match status" value="1"/>
</dbReference>
<sequence>MKNRRNIPPKLADQFLSWFCKEELLEEIQGDLHEYYEELIRKPKWKRNLFYWFHMLNFLRPFAIKKSGSNNSNHIVMIQHNFKIARRNLLKQKMYSAINIGGYALGIAACLLIALFIQDELNYDKHYTDGDRIFRLVKSWDAPGDSRKGVTLAAPIKHVLESDFPEIEKAGRLIIFDFYNSGNNQFRPLEHSQSTYEEGFVYADPEILEILEIPMVYGEQSRALTAPNTMVISKRKADKYFPDQNPVGQIVLLNEDDAEPYKIGGVMENFPSNSHLQSDFLLTLSQKEFWPGSQTSWGGNVYDSYIKLKEGADPVSLEPKLLSIRDNYLVKNAEKDNDPRMQDIKQYLSFQLQSIKDIYLSNEVLDHLPHGDTKIVRLFGFIAGFILLLACINFINLSTARSANRAKEVGLRKVVGSNRNGLISQFITESLVFSGVSFMLGAILAWISLPYFNLISDKSLVFPWSEWWWLLPLSFISIGITGVLAGFYPALYLSAFKPIDVLKGSLSRGSKSVRMRSSLVIFQFTTSIVLIICTFIIYQQTDFILNTKIGYDKEQVIMLQGAGTLDEKRLTFKNELLRIPEVSHVTQSSYLPVKGTQRNGTEFWIEERSKVDIGVESQVWRVDQDYISTLGMQLVEGRSFSTEMASDSAAIIINQTLAKKLGLKDPIGKRVKFWYSPTYHIIGVLEDFYFKSIKQNVEPLALIFGQGGTIISVKVETQDMSGTLASISSLWKEFMPIQPIRYTFLDDSYERMYMDVERTGKVLTAFAILAIVVACLGLFALSAFMVEQRSKEISVRKVLGASLSNIFSLITFNFLKLVLISLVIAVPLGWYIMHKWLEDYANRIKITWEVFVIAGIIATLIALLTISSESIKAALVNPARKLRSE</sequence>
<accession>A0ABT8KKL9</accession>
<evidence type="ECO:0000256" key="4">
    <source>
        <dbReference type="ARBA" id="ARBA00022989"/>
    </source>
</evidence>
<evidence type="ECO:0000256" key="1">
    <source>
        <dbReference type="ARBA" id="ARBA00004651"/>
    </source>
</evidence>
<evidence type="ECO:0000313" key="9">
    <source>
        <dbReference type="EMBL" id="MDN5200983.1"/>
    </source>
</evidence>
<gene>
    <name evidence="9" type="ORF">QQ008_06415</name>
</gene>
<feature type="transmembrane region" description="Helical" evidence="6">
    <location>
        <begin position="467"/>
        <end position="496"/>
    </location>
</feature>
<feature type="transmembrane region" description="Helical" evidence="6">
    <location>
        <begin position="762"/>
        <end position="786"/>
    </location>
</feature>
<feature type="domain" description="MacB-like periplasmic core" evidence="8">
    <location>
        <begin position="96"/>
        <end position="319"/>
    </location>
</feature>
<evidence type="ECO:0000259" key="7">
    <source>
        <dbReference type="Pfam" id="PF02687"/>
    </source>
</evidence>
<dbReference type="InterPro" id="IPR025857">
    <property type="entry name" value="MacB_PCD"/>
</dbReference>
<feature type="transmembrane region" description="Helical" evidence="6">
    <location>
        <begin position="96"/>
        <end position="117"/>
    </location>
</feature>
<keyword evidence="5 6" id="KW-0472">Membrane</keyword>
<proteinExistence type="predicted"/>
<keyword evidence="2" id="KW-1003">Cell membrane</keyword>
<evidence type="ECO:0000256" key="3">
    <source>
        <dbReference type="ARBA" id="ARBA00022692"/>
    </source>
</evidence>
<comment type="subcellular location">
    <subcellularLocation>
        <location evidence="1">Cell membrane</location>
        <topology evidence="1">Multi-pass membrane protein</topology>
    </subcellularLocation>
</comment>
<dbReference type="PANTHER" id="PTHR30572">
    <property type="entry name" value="MEMBRANE COMPONENT OF TRANSPORTER-RELATED"/>
    <property type="match status" value="1"/>
</dbReference>
<organism evidence="9 10">
    <name type="scientific">Splendidivirga corallicola</name>
    <dbReference type="NCBI Taxonomy" id="3051826"/>
    <lineage>
        <taxon>Bacteria</taxon>
        <taxon>Pseudomonadati</taxon>
        <taxon>Bacteroidota</taxon>
        <taxon>Cytophagia</taxon>
        <taxon>Cytophagales</taxon>
        <taxon>Splendidivirgaceae</taxon>
        <taxon>Splendidivirga</taxon>
    </lineage>
</organism>
<feature type="transmembrane region" description="Helical" evidence="6">
    <location>
        <begin position="426"/>
        <end position="447"/>
    </location>
</feature>
<feature type="domain" description="MacB-like periplasmic core" evidence="8">
    <location>
        <begin position="575"/>
        <end position="688"/>
    </location>
</feature>
<keyword evidence="10" id="KW-1185">Reference proteome</keyword>
<dbReference type="Pfam" id="PF12704">
    <property type="entry name" value="MacB_PCD"/>
    <property type="match status" value="2"/>
</dbReference>
<feature type="transmembrane region" description="Helical" evidence="6">
    <location>
        <begin position="378"/>
        <end position="397"/>
    </location>
</feature>
<evidence type="ECO:0000256" key="2">
    <source>
        <dbReference type="ARBA" id="ARBA00022475"/>
    </source>
</evidence>
<evidence type="ECO:0000256" key="5">
    <source>
        <dbReference type="ARBA" id="ARBA00023136"/>
    </source>
</evidence>
<feature type="transmembrane region" description="Helical" evidence="6">
    <location>
        <begin position="517"/>
        <end position="538"/>
    </location>
</feature>
<evidence type="ECO:0000313" key="10">
    <source>
        <dbReference type="Proteomes" id="UP001172082"/>
    </source>
</evidence>
<feature type="domain" description="ABC3 transporter permease C-terminal" evidence="7">
    <location>
        <begin position="765"/>
        <end position="866"/>
    </location>
</feature>
<dbReference type="Proteomes" id="UP001172082">
    <property type="component" value="Unassembled WGS sequence"/>
</dbReference>
<feature type="domain" description="ABC3 transporter permease C-terminal" evidence="7">
    <location>
        <begin position="381"/>
        <end position="495"/>
    </location>
</feature>
<dbReference type="EMBL" id="JAUJEA010000002">
    <property type="protein sequence ID" value="MDN5200983.1"/>
    <property type="molecule type" value="Genomic_DNA"/>
</dbReference>
<keyword evidence="4 6" id="KW-1133">Transmembrane helix</keyword>
<comment type="caution">
    <text evidence="9">The sequence shown here is derived from an EMBL/GenBank/DDBJ whole genome shotgun (WGS) entry which is preliminary data.</text>
</comment>
<reference evidence="9" key="1">
    <citation type="submission" date="2023-06" db="EMBL/GenBank/DDBJ databases">
        <title>Genomic of Parafulvivirga corallium.</title>
        <authorList>
            <person name="Wang G."/>
        </authorList>
    </citation>
    <scope>NUCLEOTIDE SEQUENCE</scope>
    <source>
        <strain evidence="9">BMA10</strain>
    </source>
</reference>
<protein>
    <submittedName>
        <fullName evidence="9">ABC transporter permease</fullName>
    </submittedName>
</protein>
<name>A0ABT8KKL9_9BACT</name>
<dbReference type="Pfam" id="PF02687">
    <property type="entry name" value="FtsX"/>
    <property type="match status" value="2"/>
</dbReference>
<dbReference type="RefSeq" id="WP_346751013.1">
    <property type="nucleotide sequence ID" value="NZ_JAUJEA010000002.1"/>
</dbReference>
<dbReference type="InterPro" id="IPR047699">
    <property type="entry name" value="Permease_put_prefix"/>
</dbReference>
<evidence type="ECO:0000256" key="6">
    <source>
        <dbReference type="SAM" id="Phobius"/>
    </source>
</evidence>
<dbReference type="InterPro" id="IPR050250">
    <property type="entry name" value="Macrolide_Exporter_MacB"/>
</dbReference>
<evidence type="ECO:0000259" key="8">
    <source>
        <dbReference type="Pfam" id="PF12704"/>
    </source>
</evidence>
<feature type="transmembrane region" description="Helical" evidence="6">
    <location>
        <begin position="798"/>
        <end position="826"/>
    </location>
</feature>
<dbReference type="PANTHER" id="PTHR30572:SF18">
    <property type="entry name" value="ABC-TYPE MACROLIDE FAMILY EXPORT SYSTEM PERMEASE COMPONENT 2"/>
    <property type="match status" value="1"/>
</dbReference>
<dbReference type="InterPro" id="IPR003838">
    <property type="entry name" value="ABC3_permease_C"/>
</dbReference>
<feature type="transmembrane region" description="Helical" evidence="6">
    <location>
        <begin position="846"/>
        <end position="866"/>
    </location>
</feature>
<keyword evidence="3 6" id="KW-0812">Transmembrane</keyword>